<reference evidence="3" key="1">
    <citation type="submission" date="2015-04" db="EMBL/GenBank/DDBJ databases">
        <authorList>
            <person name="Schardt J."/>
            <person name="Mueller-Herbst S."/>
            <person name="Scherer S."/>
            <person name="Huptas C."/>
        </authorList>
    </citation>
    <scope>NUCLEOTIDE SEQUENCE [LARGE SCALE GENOMIC DNA]</scope>
    <source>
        <strain evidence="3">Kiel-L1</strain>
    </source>
</reference>
<keyword evidence="2" id="KW-0560">Oxidoreductase</keyword>
<name>A0A3D8TTC6_9LIST</name>
<dbReference type="AlphaFoldDB" id="A0A3D8TTC6"/>
<dbReference type="PROSITE" id="PS51819">
    <property type="entry name" value="VOC"/>
    <property type="match status" value="1"/>
</dbReference>
<dbReference type="PANTHER" id="PTHR36503:SF2">
    <property type="entry name" value="BLR2408 PROTEIN"/>
    <property type="match status" value="1"/>
</dbReference>
<dbReference type="InterPro" id="IPR037523">
    <property type="entry name" value="VOC_core"/>
</dbReference>
<dbReference type="GO" id="GO:0051213">
    <property type="term" value="F:dioxygenase activity"/>
    <property type="evidence" value="ECO:0007669"/>
    <property type="project" value="UniProtKB-KW"/>
</dbReference>
<dbReference type="PANTHER" id="PTHR36503">
    <property type="entry name" value="BLR2520 PROTEIN"/>
    <property type="match status" value="1"/>
</dbReference>
<protein>
    <submittedName>
        <fullName evidence="2">Extradiol dioxygenase</fullName>
    </submittedName>
</protein>
<dbReference type="InterPro" id="IPR029068">
    <property type="entry name" value="Glyas_Bleomycin-R_OHBP_Dase"/>
</dbReference>
<gene>
    <name evidence="2" type="ORF">UR08_00650</name>
</gene>
<keyword evidence="2" id="KW-0223">Dioxygenase</keyword>
<organism evidence="2 3">
    <name type="scientific">Listeria kieliensis</name>
    <dbReference type="NCBI Taxonomy" id="1621700"/>
    <lineage>
        <taxon>Bacteria</taxon>
        <taxon>Bacillati</taxon>
        <taxon>Bacillota</taxon>
        <taxon>Bacilli</taxon>
        <taxon>Bacillales</taxon>
        <taxon>Listeriaceae</taxon>
        <taxon>Listeria</taxon>
    </lineage>
</organism>
<evidence type="ECO:0000259" key="1">
    <source>
        <dbReference type="PROSITE" id="PS51819"/>
    </source>
</evidence>
<dbReference type="Proteomes" id="UP000257055">
    <property type="component" value="Unassembled WGS sequence"/>
</dbReference>
<proteinExistence type="predicted"/>
<comment type="caution">
    <text evidence="2">The sequence shown here is derived from an EMBL/GenBank/DDBJ whole genome shotgun (WGS) entry which is preliminary data.</text>
</comment>
<evidence type="ECO:0000313" key="2">
    <source>
        <dbReference type="EMBL" id="RDX02082.1"/>
    </source>
</evidence>
<dbReference type="EMBL" id="LARY01000001">
    <property type="protein sequence ID" value="RDX02082.1"/>
    <property type="molecule type" value="Genomic_DNA"/>
</dbReference>
<feature type="domain" description="VOC" evidence="1">
    <location>
        <begin position="4"/>
        <end position="129"/>
    </location>
</feature>
<dbReference type="RefSeq" id="WP_115751750.1">
    <property type="nucleotide sequence ID" value="NZ_LARY01000001.1"/>
</dbReference>
<dbReference type="Pfam" id="PF00903">
    <property type="entry name" value="Glyoxalase"/>
    <property type="match status" value="1"/>
</dbReference>
<dbReference type="InterPro" id="IPR004360">
    <property type="entry name" value="Glyas_Fos-R_dOase_dom"/>
</dbReference>
<keyword evidence="3" id="KW-1185">Reference proteome</keyword>
<dbReference type="SUPFAM" id="SSF54593">
    <property type="entry name" value="Glyoxalase/Bleomycin resistance protein/Dihydroxybiphenyl dioxygenase"/>
    <property type="match status" value="1"/>
</dbReference>
<dbReference type="Gene3D" id="3.10.180.10">
    <property type="entry name" value="2,3-Dihydroxybiphenyl 1,2-Dioxygenase, domain 1"/>
    <property type="match status" value="1"/>
</dbReference>
<accession>A0A3D8TTC6</accession>
<evidence type="ECO:0000313" key="3">
    <source>
        <dbReference type="Proteomes" id="UP000257055"/>
    </source>
</evidence>
<sequence>MARRFDSIFVNLPVNNLDESIAFFTELGFEFNPEYTDENATCMVLGDNLFIMLLTTEFMKQFTKKPIGSFDTETSVITALGASSKQEVDELYEKAIAAGAERGMEMNEGDMISKSFYDPNGHLFEIMYMPKI</sequence>